<evidence type="ECO:0008006" key="5">
    <source>
        <dbReference type="Google" id="ProtNLM"/>
    </source>
</evidence>
<dbReference type="SMART" id="SM00238">
    <property type="entry name" value="BIR"/>
    <property type="match status" value="1"/>
</dbReference>
<gene>
    <name evidence="3" type="ORF">ACJMK2_028125</name>
</gene>
<organism evidence="3 4">
    <name type="scientific">Sinanodonta woodiana</name>
    <name type="common">Chinese pond mussel</name>
    <name type="synonym">Anodonta woodiana</name>
    <dbReference type="NCBI Taxonomy" id="1069815"/>
    <lineage>
        <taxon>Eukaryota</taxon>
        <taxon>Metazoa</taxon>
        <taxon>Spiralia</taxon>
        <taxon>Lophotrochozoa</taxon>
        <taxon>Mollusca</taxon>
        <taxon>Bivalvia</taxon>
        <taxon>Autobranchia</taxon>
        <taxon>Heteroconchia</taxon>
        <taxon>Palaeoheterodonta</taxon>
        <taxon>Unionida</taxon>
        <taxon>Unionoidea</taxon>
        <taxon>Unionidae</taxon>
        <taxon>Unioninae</taxon>
        <taxon>Sinanodonta</taxon>
    </lineage>
</organism>
<dbReference type="Gene3D" id="3.30.40.10">
    <property type="entry name" value="Zinc/RING finger domain, C3HC4 (zinc finger)"/>
    <property type="match status" value="1"/>
</dbReference>
<sequence length="421" mass="47579">MARNSFATLNTENQSPVSLQNAVAHMISNPFTFITGDSLAVTSFDQTSWRNNSQPTEPHGRFQSHGQQLQGGNDTENLPSYSDNQRHRPYESSITQSQQHSPEGHEQIRNELVEIDIPLIADNDLHTDSMENPSNNDVGFSLPATVNFVADSFHLPAGRRVRSPQYNTYNERLGTFKNWPVHLTQRPKELTQAGFYFLGTADVVRCFACDGGLKNWEPEDDPWIEHARWFSNCDYLRHVKGEEFIQLVGLMDEESAEEDESPAAINDEEQATRYMQTLNLDNNQVKTEPSVLDADCAQSVIQTGFSDMAVVRGINDLLSKGQEEYGALDILNVILANEEEGDASSVGKHSNTCRNEAATSMVKENEALKHQMMCMECEERERSILFLPCKHRTVCEKCSPKIHVCFTCFRRVSQKLKTYMS</sequence>
<accession>A0ABD3X660</accession>
<evidence type="ECO:0000256" key="1">
    <source>
        <dbReference type="ARBA" id="ARBA00022703"/>
    </source>
</evidence>
<evidence type="ECO:0000313" key="3">
    <source>
        <dbReference type="EMBL" id="KAL3881729.1"/>
    </source>
</evidence>
<reference evidence="3 4" key="1">
    <citation type="submission" date="2024-11" db="EMBL/GenBank/DDBJ databases">
        <title>Chromosome-level genome assembly of the freshwater bivalve Anodonta woodiana.</title>
        <authorList>
            <person name="Chen X."/>
        </authorList>
    </citation>
    <scope>NUCLEOTIDE SEQUENCE [LARGE SCALE GENOMIC DNA]</scope>
    <source>
        <strain evidence="3">MN2024</strain>
        <tissue evidence="3">Gills</tissue>
    </source>
</reference>
<name>A0ABD3X660_SINWO</name>
<dbReference type="SUPFAM" id="SSF57924">
    <property type="entry name" value="Inhibitor of apoptosis (IAP) repeat"/>
    <property type="match status" value="1"/>
</dbReference>
<keyword evidence="1" id="KW-0053">Apoptosis</keyword>
<comment type="caution">
    <text evidence="3">The sequence shown here is derived from an EMBL/GenBank/DDBJ whole genome shotgun (WGS) entry which is preliminary data.</text>
</comment>
<dbReference type="Pfam" id="PF13920">
    <property type="entry name" value="zf-C3HC4_3"/>
    <property type="match status" value="1"/>
</dbReference>
<evidence type="ECO:0000313" key="4">
    <source>
        <dbReference type="Proteomes" id="UP001634394"/>
    </source>
</evidence>
<dbReference type="PROSITE" id="PS01282">
    <property type="entry name" value="BIR_REPEAT_1"/>
    <property type="match status" value="1"/>
</dbReference>
<dbReference type="PANTHER" id="PTHR10044">
    <property type="entry name" value="INHIBITOR OF APOPTOSIS"/>
    <property type="match status" value="1"/>
</dbReference>
<feature type="compositionally biased region" description="Polar residues" evidence="2">
    <location>
        <begin position="92"/>
        <end position="101"/>
    </location>
</feature>
<dbReference type="AlphaFoldDB" id="A0ABD3X660"/>
<dbReference type="InterPro" id="IPR013083">
    <property type="entry name" value="Znf_RING/FYVE/PHD"/>
</dbReference>
<dbReference type="Gene3D" id="1.10.8.10">
    <property type="entry name" value="DNA helicase RuvA subunit, C-terminal domain"/>
    <property type="match status" value="1"/>
</dbReference>
<dbReference type="Proteomes" id="UP001634394">
    <property type="component" value="Unassembled WGS sequence"/>
</dbReference>
<dbReference type="InterPro" id="IPR050784">
    <property type="entry name" value="IAP"/>
</dbReference>
<dbReference type="PROSITE" id="PS50143">
    <property type="entry name" value="BIR_REPEAT_2"/>
    <property type="match status" value="1"/>
</dbReference>
<dbReference type="FunFam" id="1.10.1170.10:FF:000003">
    <property type="entry name" value="E3 ubiquitin-protein ligase XIAP"/>
    <property type="match status" value="1"/>
</dbReference>
<evidence type="ECO:0000256" key="2">
    <source>
        <dbReference type="SAM" id="MobiDB-lite"/>
    </source>
</evidence>
<keyword evidence="4" id="KW-1185">Reference proteome</keyword>
<dbReference type="Gene3D" id="1.10.1170.10">
    <property type="entry name" value="Inhibitor Of Apoptosis Protein (2mihbC-IAP-1), Chain A"/>
    <property type="match status" value="1"/>
</dbReference>
<dbReference type="EMBL" id="JBJQND010000003">
    <property type="protein sequence ID" value="KAL3881729.1"/>
    <property type="molecule type" value="Genomic_DNA"/>
</dbReference>
<proteinExistence type="predicted"/>
<protein>
    <recommendedName>
        <fullName evidence="5">RING-type domain-containing protein</fullName>
    </recommendedName>
</protein>
<dbReference type="GO" id="GO:0006915">
    <property type="term" value="P:apoptotic process"/>
    <property type="evidence" value="ECO:0007669"/>
    <property type="project" value="UniProtKB-KW"/>
</dbReference>
<feature type="compositionally biased region" description="Polar residues" evidence="2">
    <location>
        <begin position="64"/>
        <end position="83"/>
    </location>
</feature>
<dbReference type="CDD" id="cd00022">
    <property type="entry name" value="BIR"/>
    <property type="match status" value="1"/>
</dbReference>
<dbReference type="Pfam" id="PF00653">
    <property type="entry name" value="BIR"/>
    <property type="match status" value="1"/>
</dbReference>
<dbReference type="PANTHER" id="PTHR10044:SF139">
    <property type="entry name" value="DEATH-ASSOCIATED INHIBITOR OF APOPTOSIS 2"/>
    <property type="match status" value="1"/>
</dbReference>
<feature type="region of interest" description="Disordered" evidence="2">
    <location>
        <begin position="48"/>
        <end position="105"/>
    </location>
</feature>
<dbReference type="InterPro" id="IPR001370">
    <property type="entry name" value="BIR_rpt"/>
</dbReference>